<evidence type="ECO:0000256" key="1">
    <source>
        <dbReference type="SAM" id="Phobius"/>
    </source>
</evidence>
<feature type="transmembrane region" description="Helical" evidence="1">
    <location>
        <begin position="12"/>
        <end position="33"/>
    </location>
</feature>
<keyword evidence="1" id="KW-1133">Transmembrane helix</keyword>
<proteinExistence type="predicted"/>
<evidence type="ECO:0000313" key="3">
    <source>
        <dbReference type="EMBL" id="CAL1130511.1"/>
    </source>
</evidence>
<keyword evidence="1" id="KW-0812">Transmembrane</keyword>
<evidence type="ECO:0000313" key="4">
    <source>
        <dbReference type="EMBL" id="CAL4764448.1"/>
    </source>
</evidence>
<dbReference type="AlphaFoldDB" id="A0A9P1FIE4"/>
<feature type="transmembrane region" description="Helical" evidence="1">
    <location>
        <begin position="79"/>
        <end position="96"/>
    </location>
</feature>
<evidence type="ECO:0000313" key="2">
    <source>
        <dbReference type="EMBL" id="CAI3977136.1"/>
    </source>
</evidence>
<accession>A0A9P1FIE4</accession>
<dbReference type="EMBL" id="CAMXCT020000323">
    <property type="protein sequence ID" value="CAL1130511.1"/>
    <property type="molecule type" value="Genomic_DNA"/>
</dbReference>
<keyword evidence="5" id="KW-1185">Reference proteome</keyword>
<organism evidence="2">
    <name type="scientific">Cladocopium goreaui</name>
    <dbReference type="NCBI Taxonomy" id="2562237"/>
    <lineage>
        <taxon>Eukaryota</taxon>
        <taxon>Sar</taxon>
        <taxon>Alveolata</taxon>
        <taxon>Dinophyceae</taxon>
        <taxon>Suessiales</taxon>
        <taxon>Symbiodiniaceae</taxon>
        <taxon>Cladocopium</taxon>
    </lineage>
</organism>
<reference evidence="3" key="2">
    <citation type="submission" date="2024-04" db="EMBL/GenBank/DDBJ databases">
        <authorList>
            <person name="Chen Y."/>
            <person name="Shah S."/>
            <person name="Dougan E. K."/>
            <person name="Thang M."/>
            <person name="Chan C."/>
        </authorList>
    </citation>
    <scope>NUCLEOTIDE SEQUENCE [LARGE SCALE GENOMIC DNA]</scope>
</reference>
<sequence>MEITKTSVLRFGTLLLQAAALLRLLCLLSSFLWSHKWSIPSAFGSCSKYCRQIQSWLKRQQGHGDSSSEQELGVMRCKWMWRFAFIGCVLSMYRMISRQAMRHDVTTGFDLNILVAATCSLLVVSFPGLLNPRSQDIVYVVMMFFLDASYLIPPVEVDVRDVIAFSFPGRFIYGALARRTSATAFCMLLHLLQALQIARLQGLQEDSAGTDHSHQTLFILFWMFLGILTVRQLIHENALLKVNLQKRSVELGAVSSLLTPCYDAVVELDQGLKLTQDSGQLSSMLLQTAPKVGGLAGKSLLDFFSEGDRKRISEQVLNPVESVSVLALNADMLDSDFNHVKVELFCTRFKNFASERCFLVGLRELQDLEPHVRGTRVSRGPSNGSLGNEALIVVFDLHSFDIHTMNGEMQRLCRPYLGDTTPDNILDIASQDTRLSLCRQLQQLGNAIAQEPHEVIREATVTFDLPGVSQARSQRSEASGAISEMYQLHEVSQRDCGWLRVTLEHRQYQVGSTNFCLKYLRDFAGISIVAVQSTGATPNFGLVEAMSRKVIYGARIPFFIREHYRPPPAPTHMRGIFAKWVSIPGGIPGGSLLQLPSAIVDVAMTAGGEAESLSIYSCLAGLKVLKIATRSRDAPDTVVEQLVQRALSRGVDLEHESMTRVRHSDCPAWVPSTVGVESMMV</sequence>
<comment type="caution">
    <text evidence="2">The sequence shown here is derived from an EMBL/GenBank/DDBJ whole genome shotgun (WGS) entry which is preliminary data.</text>
</comment>
<feature type="transmembrane region" description="Helical" evidence="1">
    <location>
        <begin position="108"/>
        <end position="130"/>
    </location>
</feature>
<dbReference type="EMBL" id="CAMXCT030000323">
    <property type="protein sequence ID" value="CAL4764448.1"/>
    <property type="molecule type" value="Genomic_DNA"/>
</dbReference>
<protein>
    <submittedName>
        <fullName evidence="4">PAS domain-containing protein</fullName>
    </submittedName>
</protein>
<evidence type="ECO:0000313" key="5">
    <source>
        <dbReference type="Proteomes" id="UP001152797"/>
    </source>
</evidence>
<name>A0A9P1FIE4_9DINO</name>
<dbReference type="Proteomes" id="UP001152797">
    <property type="component" value="Unassembled WGS sequence"/>
</dbReference>
<reference evidence="2" key="1">
    <citation type="submission" date="2022-10" db="EMBL/GenBank/DDBJ databases">
        <authorList>
            <person name="Chen Y."/>
            <person name="Dougan E. K."/>
            <person name="Chan C."/>
            <person name="Rhodes N."/>
            <person name="Thang M."/>
        </authorList>
    </citation>
    <scope>NUCLEOTIDE SEQUENCE</scope>
</reference>
<dbReference type="EMBL" id="CAMXCT010000323">
    <property type="protein sequence ID" value="CAI3977136.1"/>
    <property type="molecule type" value="Genomic_DNA"/>
</dbReference>
<keyword evidence="1" id="KW-0472">Membrane</keyword>
<gene>
    <name evidence="2" type="ORF">C1SCF055_LOCUS5302</name>
</gene>